<evidence type="ECO:0000259" key="6">
    <source>
        <dbReference type="Pfam" id="PF00441"/>
    </source>
</evidence>
<evidence type="ECO:0000313" key="8">
    <source>
        <dbReference type="EMBL" id="AXY03711.1"/>
    </source>
</evidence>
<dbReference type="SUPFAM" id="SSF56645">
    <property type="entry name" value="Acyl-CoA dehydrogenase NM domain-like"/>
    <property type="match status" value="1"/>
</dbReference>
<dbReference type="InterPro" id="IPR036250">
    <property type="entry name" value="AcylCo_DH-like_C"/>
</dbReference>
<dbReference type="Proteomes" id="UP000262832">
    <property type="component" value="Plasmid pVa1"/>
</dbReference>
<gene>
    <name evidence="8" type="ORF">D1115_22805</name>
</gene>
<dbReference type="PANTHER" id="PTHR43884">
    <property type="entry name" value="ACYL-COA DEHYDROGENASE"/>
    <property type="match status" value="1"/>
</dbReference>
<dbReference type="Pfam" id="PF02771">
    <property type="entry name" value="Acyl-CoA_dh_N"/>
    <property type="match status" value="1"/>
</dbReference>
<evidence type="ECO:0000256" key="2">
    <source>
        <dbReference type="ARBA" id="ARBA00009347"/>
    </source>
</evidence>
<dbReference type="Pfam" id="PF00441">
    <property type="entry name" value="Acyl-CoA_dh_1"/>
    <property type="match status" value="1"/>
</dbReference>
<evidence type="ECO:0000259" key="7">
    <source>
        <dbReference type="Pfam" id="PF02771"/>
    </source>
</evidence>
<geneLocation type="plasmid" evidence="9">
    <name>pva1</name>
</geneLocation>
<keyword evidence="5" id="KW-0560">Oxidoreductase</keyword>
<evidence type="ECO:0000256" key="1">
    <source>
        <dbReference type="ARBA" id="ARBA00001974"/>
    </source>
</evidence>
<evidence type="ECO:0000256" key="3">
    <source>
        <dbReference type="ARBA" id="ARBA00022630"/>
    </source>
</evidence>
<dbReference type="Gene3D" id="1.20.140.10">
    <property type="entry name" value="Butyryl-CoA Dehydrogenase, subunit A, domain 3"/>
    <property type="match status" value="1"/>
</dbReference>
<feature type="domain" description="Acyl-CoA dehydrogenase/oxidase C-terminal" evidence="6">
    <location>
        <begin position="223"/>
        <end position="342"/>
    </location>
</feature>
<organism evidence="8 9">
    <name type="scientific">Vibrio alfacsensis</name>
    <dbReference type="NCBI Taxonomy" id="1074311"/>
    <lineage>
        <taxon>Bacteria</taxon>
        <taxon>Pseudomonadati</taxon>
        <taxon>Pseudomonadota</taxon>
        <taxon>Gammaproteobacteria</taxon>
        <taxon>Vibrionales</taxon>
        <taxon>Vibrionaceae</taxon>
        <taxon>Vibrio</taxon>
    </lineage>
</organism>
<dbReference type="InterPro" id="IPR013786">
    <property type="entry name" value="AcylCoA_DH/ox_N"/>
</dbReference>
<dbReference type="PANTHER" id="PTHR43884:SF20">
    <property type="entry name" value="ACYL-COA DEHYDROGENASE FADE28"/>
    <property type="match status" value="1"/>
</dbReference>
<comment type="cofactor">
    <cofactor evidence="1">
        <name>FAD</name>
        <dbReference type="ChEBI" id="CHEBI:57692"/>
    </cofactor>
</comment>
<feature type="domain" description="Acyl-CoA dehydrogenase/oxidase N-terminal" evidence="7">
    <location>
        <begin position="7"/>
        <end position="102"/>
    </location>
</feature>
<comment type="similarity">
    <text evidence="2">Belongs to the acyl-CoA dehydrogenase family.</text>
</comment>
<dbReference type="InterPro" id="IPR009075">
    <property type="entry name" value="AcylCo_DH/oxidase_C"/>
</dbReference>
<dbReference type="RefSeq" id="WP_128813592.1">
    <property type="nucleotide sequence ID" value="NZ_CP032095.1"/>
</dbReference>
<sequence>MDFSLSDDQRAIQELALSVFSDYCTDEQLCSFADSDESRMMPLWQTCIETGLHSLLIPDSVGGSGLKMTELMVVLEAQGKSLAMVPLYRHQLAAAAICNFGESSLIPLAITAAEGANVLTIASLNESQLVAKVHGEQLILSGRVDAVPEASASECALLSVNLDGTKRLVIVDLSLSEIERIDGVLTHGESVSDLIFNEVCINANQLLSEGAYDWLSPRLVAAQSAMMLGLCQQQLKRTVEYVTERRQFERQIGAFQAVQMALADCQISLETLRSTLWQLTYRLDADLPVNAESTSTAWHACEAGHFICHKTQHVHGGFGVDISSPTYLFLYWSRALSLALGGSSDNLERLGDWLAENNTLGWKYDLEEK</sequence>
<evidence type="ECO:0000256" key="4">
    <source>
        <dbReference type="ARBA" id="ARBA00022827"/>
    </source>
</evidence>
<dbReference type="EMBL" id="CP032095">
    <property type="protein sequence ID" value="AXY03711.1"/>
    <property type="molecule type" value="Genomic_DNA"/>
</dbReference>
<proteinExistence type="inferred from homology"/>
<dbReference type="InterPro" id="IPR009100">
    <property type="entry name" value="AcylCoA_DH/oxidase_NM_dom_sf"/>
</dbReference>
<keyword evidence="8" id="KW-0614">Plasmid</keyword>
<reference evidence="8 9" key="1">
    <citation type="submission" date="2018-08" db="EMBL/GenBank/DDBJ databases">
        <title>Genomic taxonomy of the Vibrionaceae family.</title>
        <authorList>
            <person name="Gomez-Gil B."/>
            <person name="Tanaka M."/>
            <person name="Sawabe T."/>
            <person name="Enciso-Ibarra K."/>
        </authorList>
    </citation>
    <scope>NUCLEOTIDE SEQUENCE [LARGE SCALE GENOMIC DNA]</scope>
    <source>
        <strain evidence="8 9">CAIM 1831</strain>
        <plasmid evidence="9">pva1</plasmid>
    </source>
</reference>
<protein>
    <submittedName>
        <fullName evidence="8">Acyl-CoA dehydrogenase</fullName>
    </submittedName>
</protein>
<keyword evidence="4" id="KW-0274">FAD</keyword>
<dbReference type="SUPFAM" id="SSF47203">
    <property type="entry name" value="Acyl-CoA dehydrogenase C-terminal domain-like"/>
    <property type="match status" value="1"/>
</dbReference>
<keyword evidence="3" id="KW-0285">Flavoprotein</keyword>
<keyword evidence="9" id="KW-1185">Reference proteome</keyword>
<evidence type="ECO:0000256" key="5">
    <source>
        <dbReference type="ARBA" id="ARBA00023002"/>
    </source>
</evidence>
<dbReference type="InterPro" id="IPR037069">
    <property type="entry name" value="AcylCoA_DH/ox_N_sf"/>
</dbReference>
<evidence type="ECO:0000313" key="9">
    <source>
        <dbReference type="Proteomes" id="UP000262832"/>
    </source>
</evidence>
<dbReference type="Gene3D" id="1.10.540.10">
    <property type="entry name" value="Acyl-CoA dehydrogenase/oxidase, N-terminal domain"/>
    <property type="match status" value="1"/>
</dbReference>
<name>A0ABM6Z0M7_9VIBR</name>
<accession>A0ABM6Z0M7</accession>